<dbReference type="AlphaFoldDB" id="A0A8K1CHP1"/>
<sequence>MASPKDATTALMASAAATAAGSYLEETRTEEIPEIPIRVTLGDATLSMGISGQWELEHSALQECIQRAEQLKERNDALEKENALLKERCTRLTEESNMEKFKCQLLVEMLALSSLDEERSRVEAESERARTASLRNDLLVLMEKARKEGVDVRSLAAVLPVP</sequence>
<dbReference type="Pfam" id="PF14645">
    <property type="entry name" value="Chibby"/>
    <property type="match status" value="1"/>
</dbReference>
<comment type="caution">
    <text evidence="2">The sequence shown here is derived from an EMBL/GenBank/DDBJ whole genome shotgun (WGS) entry which is preliminary data.</text>
</comment>
<protein>
    <submittedName>
        <fullName evidence="2">Uncharacterized protein</fullName>
    </submittedName>
</protein>
<proteinExistence type="predicted"/>
<evidence type="ECO:0000313" key="2">
    <source>
        <dbReference type="EMBL" id="TMW63244.1"/>
    </source>
</evidence>
<organism evidence="2 3">
    <name type="scientific">Pythium oligandrum</name>
    <name type="common">Mycoparasitic fungus</name>
    <dbReference type="NCBI Taxonomy" id="41045"/>
    <lineage>
        <taxon>Eukaryota</taxon>
        <taxon>Sar</taxon>
        <taxon>Stramenopiles</taxon>
        <taxon>Oomycota</taxon>
        <taxon>Peronosporomycetes</taxon>
        <taxon>Pythiales</taxon>
        <taxon>Pythiaceae</taxon>
        <taxon>Pythium</taxon>
    </lineage>
</organism>
<keyword evidence="3" id="KW-1185">Reference proteome</keyword>
<dbReference type="OrthoDB" id="64460at2759"/>
<evidence type="ECO:0000313" key="3">
    <source>
        <dbReference type="Proteomes" id="UP000794436"/>
    </source>
</evidence>
<dbReference type="Proteomes" id="UP000794436">
    <property type="component" value="Unassembled WGS sequence"/>
</dbReference>
<gene>
    <name evidence="2" type="ORF">Poli38472_002185</name>
</gene>
<reference evidence="2" key="1">
    <citation type="submission" date="2019-03" db="EMBL/GenBank/DDBJ databases">
        <title>Long read genome sequence of the mycoparasitic Pythium oligandrum ATCC 38472 isolated from sugarbeet rhizosphere.</title>
        <authorList>
            <person name="Gaulin E."/>
        </authorList>
    </citation>
    <scope>NUCLEOTIDE SEQUENCE</scope>
    <source>
        <strain evidence="2">ATCC 38472_TT</strain>
    </source>
</reference>
<dbReference type="InterPro" id="IPR028118">
    <property type="entry name" value="Chibby_fam"/>
</dbReference>
<name>A0A8K1CHP1_PYTOL</name>
<dbReference type="EMBL" id="SPLM01000072">
    <property type="protein sequence ID" value="TMW63244.1"/>
    <property type="molecule type" value="Genomic_DNA"/>
</dbReference>
<evidence type="ECO:0000256" key="1">
    <source>
        <dbReference type="SAM" id="Coils"/>
    </source>
</evidence>
<feature type="coiled-coil region" evidence="1">
    <location>
        <begin position="61"/>
        <end position="132"/>
    </location>
</feature>
<accession>A0A8K1CHP1</accession>
<keyword evidence="1" id="KW-0175">Coiled coil</keyword>